<dbReference type="RefSeq" id="WP_344970308.1">
    <property type="nucleotide sequence ID" value="NZ_BAABDD010000008.1"/>
</dbReference>
<sequence length="242" mass="25863">MTNGSTLDSPFTSGDPGGEPARAAVVDLLGLLAYAELVAFFHLADDAGLAPTLRDKAELAGLAATEHAHFTRLRERLAELGADPEAAMEPFVAPLDAWHAQTEPQSWLESLVKAYVGDGIAGDFYRQVAHLADPETRELVMGVLSETGRAEFVARKVRAAIADEPRLAGRLALWARRLVGEALSQAQRVAAERPRLAALLTAEEAKGDEAAARQSDLAAVSRVFAKITDSHTARLQAMGLTF</sequence>
<dbReference type="InterPro" id="IPR059125">
    <property type="entry name" value="Ferritin_actino"/>
</dbReference>
<evidence type="ECO:0000313" key="2">
    <source>
        <dbReference type="EMBL" id="GAA3741127.1"/>
    </source>
</evidence>
<dbReference type="Gene3D" id="1.20.1260.10">
    <property type="match status" value="1"/>
</dbReference>
<comment type="caution">
    <text evidence="2">The sequence shown here is derived from an EMBL/GenBank/DDBJ whole genome shotgun (WGS) entry which is preliminary data.</text>
</comment>
<keyword evidence="3" id="KW-1185">Reference proteome</keyword>
<dbReference type="Pfam" id="PF13794">
    <property type="entry name" value="MiaE_2"/>
    <property type="match status" value="1"/>
</dbReference>
<dbReference type="Proteomes" id="UP001500908">
    <property type="component" value="Unassembled WGS sequence"/>
</dbReference>
<dbReference type="InterPro" id="IPR012347">
    <property type="entry name" value="Ferritin-like"/>
</dbReference>
<dbReference type="InterPro" id="IPR009078">
    <property type="entry name" value="Ferritin-like_SF"/>
</dbReference>
<proteinExistence type="predicted"/>
<reference evidence="3" key="1">
    <citation type="journal article" date="2019" name="Int. J. Syst. Evol. Microbiol.">
        <title>The Global Catalogue of Microorganisms (GCM) 10K type strain sequencing project: providing services to taxonomists for standard genome sequencing and annotation.</title>
        <authorList>
            <consortium name="The Broad Institute Genomics Platform"/>
            <consortium name="The Broad Institute Genome Sequencing Center for Infectious Disease"/>
            <person name="Wu L."/>
            <person name="Ma J."/>
        </authorList>
    </citation>
    <scope>NUCLEOTIDE SEQUENCE [LARGE SCALE GENOMIC DNA]</scope>
    <source>
        <strain evidence="3">JCM 17137</strain>
    </source>
</reference>
<protein>
    <submittedName>
        <fullName evidence="2">Ferritin-like domain-containing protein</fullName>
    </submittedName>
</protein>
<name>A0ABP7FJ06_9ACTN</name>
<feature type="domain" description="Ferritin-like" evidence="1">
    <location>
        <begin position="22"/>
        <end position="202"/>
    </location>
</feature>
<dbReference type="EMBL" id="BAABDD010000008">
    <property type="protein sequence ID" value="GAA3741127.1"/>
    <property type="molecule type" value="Genomic_DNA"/>
</dbReference>
<organism evidence="2 3">
    <name type="scientific">Salinactinospora qingdaonensis</name>
    <dbReference type="NCBI Taxonomy" id="702744"/>
    <lineage>
        <taxon>Bacteria</taxon>
        <taxon>Bacillati</taxon>
        <taxon>Actinomycetota</taxon>
        <taxon>Actinomycetes</taxon>
        <taxon>Streptosporangiales</taxon>
        <taxon>Nocardiopsidaceae</taxon>
        <taxon>Salinactinospora</taxon>
    </lineage>
</organism>
<gene>
    <name evidence="2" type="ORF">GCM10022402_21120</name>
</gene>
<evidence type="ECO:0000259" key="1">
    <source>
        <dbReference type="Pfam" id="PF13794"/>
    </source>
</evidence>
<dbReference type="CDD" id="cd00657">
    <property type="entry name" value="Ferritin_like"/>
    <property type="match status" value="1"/>
</dbReference>
<evidence type="ECO:0000313" key="3">
    <source>
        <dbReference type="Proteomes" id="UP001500908"/>
    </source>
</evidence>
<accession>A0ABP7FJ06</accession>
<dbReference type="SUPFAM" id="SSF47240">
    <property type="entry name" value="Ferritin-like"/>
    <property type="match status" value="1"/>
</dbReference>